<protein>
    <recommendedName>
        <fullName evidence="1">Heterokaryon incompatibility domain-containing protein</fullName>
    </recommendedName>
</protein>
<accession>A0ABR1J5D5</accession>
<evidence type="ECO:0000313" key="2">
    <source>
        <dbReference type="EMBL" id="KAK7448837.1"/>
    </source>
</evidence>
<dbReference type="PANTHER" id="PTHR10622:SF10">
    <property type="entry name" value="HET DOMAIN-CONTAINING PROTEIN"/>
    <property type="match status" value="1"/>
</dbReference>
<evidence type="ECO:0000259" key="1">
    <source>
        <dbReference type="Pfam" id="PF06985"/>
    </source>
</evidence>
<feature type="domain" description="Heterokaryon incompatibility" evidence="1">
    <location>
        <begin position="21"/>
        <end position="117"/>
    </location>
</feature>
<comment type="caution">
    <text evidence="2">The sequence shown here is derived from an EMBL/GenBank/DDBJ whole genome shotgun (WGS) entry which is preliminary data.</text>
</comment>
<evidence type="ECO:0000313" key="3">
    <source>
        <dbReference type="Proteomes" id="UP001498398"/>
    </source>
</evidence>
<dbReference type="Pfam" id="PF06985">
    <property type="entry name" value="HET"/>
    <property type="match status" value="1"/>
</dbReference>
<dbReference type="PANTHER" id="PTHR10622">
    <property type="entry name" value="HET DOMAIN-CONTAINING PROTEIN"/>
    <property type="match status" value="1"/>
</dbReference>
<dbReference type="EMBL" id="JBANRG010000037">
    <property type="protein sequence ID" value="KAK7448837.1"/>
    <property type="molecule type" value="Genomic_DNA"/>
</dbReference>
<proteinExistence type="predicted"/>
<dbReference type="InterPro" id="IPR010730">
    <property type="entry name" value="HET"/>
</dbReference>
<name>A0ABR1J5D5_9AGAR</name>
<organism evidence="2 3">
    <name type="scientific">Marasmiellus scandens</name>
    <dbReference type="NCBI Taxonomy" id="2682957"/>
    <lineage>
        <taxon>Eukaryota</taxon>
        <taxon>Fungi</taxon>
        <taxon>Dikarya</taxon>
        <taxon>Basidiomycota</taxon>
        <taxon>Agaricomycotina</taxon>
        <taxon>Agaricomycetes</taxon>
        <taxon>Agaricomycetidae</taxon>
        <taxon>Agaricales</taxon>
        <taxon>Marasmiineae</taxon>
        <taxon>Omphalotaceae</taxon>
        <taxon>Marasmiellus</taxon>
    </lineage>
</organism>
<reference evidence="2 3" key="1">
    <citation type="submission" date="2024-01" db="EMBL/GenBank/DDBJ databases">
        <title>A draft genome for the cacao thread blight pathogen Marasmiellus scandens.</title>
        <authorList>
            <person name="Baruah I.K."/>
            <person name="Leung J."/>
            <person name="Bukari Y."/>
            <person name="Amoako-Attah I."/>
            <person name="Meinhardt L.W."/>
            <person name="Bailey B.A."/>
            <person name="Cohen S.P."/>
        </authorList>
    </citation>
    <scope>NUCLEOTIDE SEQUENCE [LARGE SCALE GENOMIC DNA]</scope>
    <source>
        <strain evidence="2 3">GH-19</strain>
    </source>
</reference>
<gene>
    <name evidence="2" type="ORF">VKT23_013566</name>
</gene>
<sequence>MRLLNTKIFEIKEFYTDIPLYAILSHTWEEDEVTFQDAQDIQGIKKLDHTNSKSGWSKVKNACRYALKHDFDWIWIDSCCIDKSSSAELSEALNSMYQYYTDAEVCYVYLSDVSSKEDPRRARSKFRSSKWFTRGWTLQELIAPMYAVFLDKDWGEIGTRWSLRDAISAITTVPVDIFEGRADVDKFSIAQRMSWAADRETKRPEDLAYCLMGIFNVNMPPIYGEGAEKAFIRLQQEIIKISDDRSIFVWMSESSSTEERGLLARSPREFRASGQVSISNTGLDGNKASFSFGNNGLRIHLPLVPTKDSSTENPLFLASLHCQKQDISGDNYLSVYLRKIGKQQFVRCRLNQVVVSSSQTNDLKEEVIIKENSLPRRIRRKGGVTDYNSFVENTQFEPTSAAKRLFDVGKRTNILAKTSAIFVQIKDEGDEFTCMCRTNRSKLDTTAEVIQVGIVKWVPHISIAPHRLFDDSPADRVQSSLKRGLLDVRLHVGSGNRKVEIDHKVESKGCMQLQPLQPPSWICMVPLAIPMPRGQFSFENVYPEKFLDRGLDRGLINQRLAYMAWDTNEHRLLTYRWKDELCHIVVGFHKSGKAWIDISRQNSSNWQDIWESYCDPGVRENSASIELNGYKLTAIVNKFQYGVLELGSHSILFKYAKKV</sequence>
<dbReference type="Proteomes" id="UP001498398">
    <property type="component" value="Unassembled WGS sequence"/>
</dbReference>
<keyword evidence="3" id="KW-1185">Reference proteome</keyword>